<proteinExistence type="predicted"/>
<sequence length="457" mass="52099">MASTSLSILAIIPPEIAEHALSMCRVKDVVSFSETCWGAYRIVHDPPPPQLWRRLFLTKFDDPWKAFRIGDKADTSAVYNWRGVLIRRYQAAQVAHGKDVPQLSRKDVLEAFLSVVWDIPPLIDPKEDDTSRNAVWLSLTLRNSKIITTHQHWSDEYQLEAQLRAYVALGIDSATHGPKLRSVYSRLEARRTGSRTYTYNLEHYKERNHYGPYLYSPKRRVNWVHVEALMNVVQSNIREIPHQWAQEVAPPVNLEFLRANSSSTETHNPVDWAGVEGSWARYVCFMDYRELFAFNFTSMYGGPRNPAYFNDPSFREATRLIRLDLKLTSPDKLKFRGSMDAGYDIAEEQGGESVSSTSDPRYPTLYFTGSSRGSIGNEATIEGNVRLGVDKVPLWRFVSIYDGHAQWSSEGVQIGHVNSAMGVVGVWTSDTHDEGDPAGPFWFWKPTRPLDEANDFM</sequence>
<dbReference type="VEuPathDB" id="FungiDB:PC9H_004029"/>
<dbReference type="InterPro" id="IPR036047">
    <property type="entry name" value="F-box-like_dom_sf"/>
</dbReference>
<evidence type="ECO:0000313" key="2">
    <source>
        <dbReference type="Proteomes" id="UP000623687"/>
    </source>
</evidence>
<evidence type="ECO:0008006" key="3">
    <source>
        <dbReference type="Google" id="ProtNLM"/>
    </source>
</evidence>
<dbReference type="Gene3D" id="1.20.1280.50">
    <property type="match status" value="1"/>
</dbReference>
<dbReference type="AlphaFoldDB" id="A0A8H7A076"/>
<dbReference type="GeneID" id="59373847"/>
<protein>
    <recommendedName>
        <fullName evidence="3">F-box domain-containing protein</fullName>
    </recommendedName>
</protein>
<comment type="caution">
    <text evidence="1">The sequence shown here is derived from an EMBL/GenBank/DDBJ whole genome shotgun (WGS) entry which is preliminary data.</text>
</comment>
<gene>
    <name evidence="1" type="ORF">PC9H_004029</name>
</gene>
<dbReference type="OrthoDB" id="3226064at2759"/>
<organism evidence="1 2">
    <name type="scientific">Pleurotus ostreatus</name>
    <name type="common">Oyster mushroom</name>
    <name type="synonym">White-rot fungus</name>
    <dbReference type="NCBI Taxonomy" id="5322"/>
    <lineage>
        <taxon>Eukaryota</taxon>
        <taxon>Fungi</taxon>
        <taxon>Dikarya</taxon>
        <taxon>Basidiomycota</taxon>
        <taxon>Agaricomycotina</taxon>
        <taxon>Agaricomycetes</taxon>
        <taxon>Agaricomycetidae</taxon>
        <taxon>Agaricales</taxon>
        <taxon>Pleurotineae</taxon>
        <taxon>Pleurotaceae</taxon>
        <taxon>Pleurotus</taxon>
    </lineage>
</organism>
<accession>A0A8H7A076</accession>
<name>A0A8H7A076_PLEOS</name>
<dbReference type="Proteomes" id="UP000623687">
    <property type="component" value="Unassembled WGS sequence"/>
</dbReference>
<keyword evidence="2" id="KW-1185">Reference proteome</keyword>
<evidence type="ECO:0000313" key="1">
    <source>
        <dbReference type="EMBL" id="KAF7437193.1"/>
    </source>
</evidence>
<dbReference type="RefSeq" id="XP_036635092.1">
    <property type="nucleotide sequence ID" value="XM_036773619.1"/>
</dbReference>
<dbReference type="SUPFAM" id="SSF81383">
    <property type="entry name" value="F-box domain"/>
    <property type="match status" value="1"/>
</dbReference>
<reference evidence="1" key="1">
    <citation type="submission" date="2019-07" db="EMBL/GenBank/DDBJ databases">
        <authorList>
            <person name="Palmer J.M."/>
        </authorList>
    </citation>
    <scope>NUCLEOTIDE SEQUENCE</scope>
    <source>
        <strain evidence="1">PC9</strain>
    </source>
</reference>
<dbReference type="EMBL" id="JACETU010000002">
    <property type="protein sequence ID" value="KAF7437193.1"/>
    <property type="molecule type" value="Genomic_DNA"/>
</dbReference>